<keyword evidence="3" id="KW-0812">Transmembrane</keyword>
<dbReference type="PANTHER" id="PTHR39083:SF1">
    <property type="entry name" value="CYCLIC DI-GMP-BINDING PROTEIN"/>
    <property type="match status" value="1"/>
</dbReference>
<protein>
    <submittedName>
        <fullName evidence="6">Cellulose biosynthesis cyclic di-GMP-binding regulatory protein BcsB</fullName>
    </submittedName>
</protein>
<evidence type="ECO:0000313" key="6">
    <source>
        <dbReference type="EMBL" id="QQL48560.1"/>
    </source>
</evidence>
<proteinExistence type="predicted"/>
<comment type="subcellular location">
    <subcellularLocation>
        <location evidence="1">Cell membrane</location>
        <topology evidence="1">Single-pass membrane protein</topology>
    </subcellularLocation>
</comment>
<dbReference type="Pfam" id="PF03170">
    <property type="entry name" value="BcsB"/>
    <property type="match status" value="1"/>
</dbReference>
<name>A0A6I4I1I2_9SPHI</name>
<dbReference type="GO" id="GO:0006011">
    <property type="term" value="P:UDP-alpha-D-glucose metabolic process"/>
    <property type="evidence" value="ECO:0007669"/>
    <property type="project" value="InterPro"/>
</dbReference>
<dbReference type="RefSeq" id="WP_157526267.1">
    <property type="nucleotide sequence ID" value="NZ_CP066775.1"/>
</dbReference>
<organism evidence="6 7">
    <name type="scientific">Mucilaginibacter ginkgonis</name>
    <dbReference type="NCBI Taxonomy" id="2682091"/>
    <lineage>
        <taxon>Bacteria</taxon>
        <taxon>Pseudomonadati</taxon>
        <taxon>Bacteroidota</taxon>
        <taxon>Sphingobacteriia</taxon>
        <taxon>Sphingobacteriales</taxon>
        <taxon>Sphingobacteriaceae</taxon>
        <taxon>Mucilaginibacter</taxon>
    </lineage>
</organism>
<evidence type="ECO:0000256" key="4">
    <source>
        <dbReference type="ARBA" id="ARBA00022989"/>
    </source>
</evidence>
<evidence type="ECO:0000256" key="1">
    <source>
        <dbReference type="ARBA" id="ARBA00004162"/>
    </source>
</evidence>
<keyword evidence="2" id="KW-1003">Cell membrane</keyword>
<evidence type="ECO:0000256" key="5">
    <source>
        <dbReference type="ARBA" id="ARBA00023136"/>
    </source>
</evidence>
<dbReference type="Gene3D" id="2.60.120.260">
    <property type="entry name" value="Galactose-binding domain-like"/>
    <property type="match status" value="1"/>
</dbReference>
<dbReference type="GO" id="GO:0005886">
    <property type="term" value="C:plasma membrane"/>
    <property type="evidence" value="ECO:0007669"/>
    <property type="project" value="UniProtKB-SubCell"/>
</dbReference>
<keyword evidence="4" id="KW-1133">Transmembrane helix</keyword>
<dbReference type="Proteomes" id="UP000429232">
    <property type="component" value="Chromosome"/>
</dbReference>
<dbReference type="EMBL" id="CP066775">
    <property type="protein sequence ID" value="QQL48560.1"/>
    <property type="molecule type" value="Genomic_DNA"/>
</dbReference>
<dbReference type="PANTHER" id="PTHR39083">
    <property type="entry name" value="CYCLIC DI-GMP-BINDING PROTEIN"/>
    <property type="match status" value="1"/>
</dbReference>
<evidence type="ECO:0000313" key="7">
    <source>
        <dbReference type="Proteomes" id="UP000429232"/>
    </source>
</evidence>
<dbReference type="InterPro" id="IPR018513">
    <property type="entry name" value="Cell_synthase_bac"/>
</dbReference>
<accession>A0A6I4I1I2</accession>
<dbReference type="AlphaFoldDB" id="A0A6I4I1I2"/>
<reference evidence="6 7" key="1">
    <citation type="submission" date="2020-12" db="EMBL/GenBank/DDBJ databases">
        <title>HMF7856_wgs.fasta genome submission.</title>
        <authorList>
            <person name="Kang H."/>
            <person name="Kim H."/>
            <person name="Joh K."/>
        </authorList>
    </citation>
    <scope>NUCLEOTIDE SEQUENCE [LARGE SCALE GENOMIC DNA]</scope>
    <source>
        <strain evidence="6 7">HMF7856</strain>
    </source>
</reference>
<evidence type="ECO:0000256" key="2">
    <source>
        <dbReference type="ARBA" id="ARBA00022475"/>
    </source>
</evidence>
<gene>
    <name evidence="6" type="ORF">GO620_010210</name>
</gene>
<keyword evidence="5" id="KW-0472">Membrane</keyword>
<keyword evidence="7" id="KW-1185">Reference proteome</keyword>
<sequence length="680" mass="75479">MRRVLRLLLLIVLISNLCYAQQTVQTFKSLGHNDYDITGMSGAVTYNLRMPPQAEINGARLTINFKPSQALLKDRSYINLLINGKQNYSGSLTADSLQAITATLSKADLSADHKTLKVEIRTLLSLSGDKCKDIDNPALWIKIKNTSSLAYNFSGSNFTNGVNIANSYDSKHVIVFPAKPSIHDLKASAWMYARLKDAGVRDIKVYQADQLPDSVTDYVMVGTLGQLPADKRALIKTNIGTTQGMLYLAKSMVNITDATGTHQVPQQILFITGGDDVGYEKVITTLSNSSMLNSAYGQFLIVNTASNSFFKRTDEDRAKLTLRQVGGLPNYQSGVGTAKSIFSFKNADFSATPRDIRIHLAGNYSPIKPDERGFCNIYLNGVLKQTEKLDGTGKLNIAFTVDRFQHLKYNDLVAEFKFYPAGNNCDKNFSSFFSEIDVDKSYLEAKNSMYGNEVNFYQYPEVFNSGTTCIVVSRDYANYAVPAMGEILSALNGNNAYNFPFFVYADQFLSDESNLDKYNIIGLVSRKDQLMGEFPDAPVRFDNKYRLYNNKNNQVVYIVSDTVSTGLGQIFKARNDNACLFLSVAGKNVEASLLSIAKAITDQSGIASNNVCIADMYGNKHQFNINSVSEQSAFMNTKNAILVFWEDYTAYILGALLVLILGGFFFIRSRVKKNTKFADD</sequence>
<evidence type="ECO:0000256" key="3">
    <source>
        <dbReference type="ARBA" id="ARBA00022692"/>
    </source>
</evidence>
<dbReference type="KEGG" id="mgik:GO620_010210"/>